<feature type="domain" description="PKD" evidence="3">
    <location>
        <begin position="240"/>
        <end position="301"/>
    </location>
</feature>
<dbReference type="SMART" id="SM00710">
    <property type="entry name" value="PbH1"/>
    <property type="match status" value="5"/>
</dbReference>
<dbReference type="InterPro" id="IPR011050">
    <property type="entry name" value="Pectin_lyase_fold/virulence"/>
</dbReference>
<accession>A0A0E3SEG1</accession>
<dbReference type="STRING" id="1434110.MSHOH_1410"/>
<feature type="region of interest" description="Disordered" evidence="2">
    <location>
        <begin position="302"/>
        <end position="334"/>
    </location>
</feature>
<gene>
    <name evidence="4" type="ORF">MSHOH_1410</name>
</gene>
<dbReference type="Gene3D" id="2.160.20.10">
    <property type="entry name" value="Single-stranded right-handed beta-helix, Pectin lyase-like"/>
    <property type="match status" value="1"/>
</dbReference>
<dbReference type="InterPro" id="IPR013783">
    <property type="entry name" value="Ig-like_fold"/>
</dbReference>
<dbReference type="InterPro" id="IPR000601">
    <property type="entry name" value="PKD_dom"/>
</dbReference>
<dbReference type="PROSITE" id="PS50093">
    <property type="entry name" value="PKD"/>
    <property type="match status" value="1"/>
</dbReference>
<dbReference type="InterPro" id="IPR007742">
    <property type="entry name" value="NosD_dom"/>
</dbReference>
<dbReference type="InterPro" id="IPR022409">
    <property type="entry name" value="PKD/Chitinase_dom"/>
</dbReference>
<dbReference type="SMART" id="SM00089">
    <property type="entry name" value="PKD"/>
    <property type="match status" value="1"/>
</dbReference>
<dbReference type="KEGG" id="mhor:MSHOH_1410"/>
<dbReference type="InterPro" id="IPR012334">
    <property type="entry name" value="Pectin_lyas_fold"/>
</dbReference>
<evidence type="ECO:0000256" key="1">
    <source>
        <dbReference type="ARBA" id="ARBA00022729"/>
    </source>
</evidence>
<organism evidence="4 5">
    <name type="scientific">Methanosarcina horonobensis HB-1 = JCM 15518</name>
    <dbReference type="NCBI Taxonomy" id="1434110"/>
    <lineage>
        <taxon>Archaea</taxon>
        <taxon>Methanobacteriati</taxon>
        <taxon>Methanobacteriota</taxon>
        <taxon>Stenosarchaea group</taxon>
        <taxon>Methanomicrobia</taxon>
        <taxon>Methanosarcinales</taxon>
        <taxon>Methanosarcinaceae</taxon>
        <taxon>Methanosarcina</taxon>
    </lineage>
</organism>
<dbReference type="InterPro" id="IPR026371">
    <property type="entry name" value="PGF_CTERM"/>
</dbReference>
<keyword evidence="5" id="KW-1185">Reference proteome</keyword>
<dbReference type="EMBL" id="CP009516">
    <property type="protein sequence ID" value="AKB77893.1"/>
    <property type="molecule type" value="Genomic_DNA"/>
</dbReference>
<dbReference type="Pfam" id="PF05048">
    <property type="entry name" value="NosD"/>
    <property type="match status" value="1"/>
</dbReference>
<dbReference type="InterPro" id="IPR035986">
    <property type="entry name" value="PKD_dom_sf"/>
</dbReference>
<name>A0A0E3SEG1_9EURY</name>
<protein>
    <submittedName>
        <fullName evidence="4">Cell surface protein</fullName>
    </submittedName>
</protein>
<dbReference type="CDD" id="cd00146">
    <property type="entry name" value="PKD"/>
    <property type="match status" value="1"/>
</dbReference>
<evidence type="ECO:0000313" key="5">
    <source>
        <dbReference type="Proteomes" id="UP000033101"/>
    </source>
</evidence>
<dbReference type="Pfam" id="PF18911">
    <property type="entry name" value="PKD_4"/>
    <property type="match status" value="1"/>
</dbReference>
<evidence type="ECO:0000259" key="3">
    <source>
        <dbReference type="PROSITE" id="PS50093"/>
    </source>
</evidence>
<proteinExistence type="predicted"/>
<dbReference type="Gene3D" id="2.60.40.10">
    <property type="entry name" value="Immunoglobulins"/>
    <property type="match status" value="1"/>
</dbReference>
<feature type="compositionally biased region" description="Polar residues" evidence="2">
    <location>
        <begin position="317"/>
        <end position="330"/>
    </location>
</feature>
<dbReference type="SUPFAM" id="SSF49299">
    <property type="entry name" value="PKD domain"/>
    <property type="match status" value="1"/>
</dbReference>
<dbReference type="AlphaFoldDB" id="A0A0E3SEG1"/>
<dbReference type="SUPFAM" id="SSF51126">
    <property type="entry name" value="Pectin lyase-like"/>
    <property type="match status" value="1"/>
</dbReference>
<dbReference type="HOGENOM" id="CLU_009318_4_2_2"/>
<dbReference type="Proteomes" id="UP000033101">
    <property type="component" value="Chromosome"/>
</dbReference>
<sequence>MGIYIAYSEKNRILNNKIVKGSRGISIEQSNHNSIVSNKVSKCRYGIYLLNSKENRVSKNTVLENREYGLLLSASNGNTLSGNIVSDNSRGIHIGNSDGNTLSNNAISLNEVNGLFVCPRSDKNLVFNNYFNNTLNVEANNGTSNAYNNPKTEGKNIAGGPYIGGNYWAAPNGTGFSENATDADGDGIADERYRFETSYYIDYLPLVAYKPPEPVLPVANLSTSVPEGYALFSVQFTDLSKNSTSRSWDFENDGTIDSSEEIHVYTYSVSGIYTVNLTIANENGTDSKLVTINVEEENVTEVLPGSEPGTPEGDFSSPGNTDTTESQAEQGSGLKEISSIPGFEMIYGIFGLLAIFLYKGTSK</sequence>
<evidence type="ECO:0000256" key="2">
    <source>
        <dbReference type="SAM" id="MobiDB-lite"/>
    </source>
</evidence>
<keyword evidence="1" id="KW-0732">Signal</keyword>
<reference evidence="4 5" key="1">
    <citation type="submission" date="2014-07" db="EMBL/GenBank/DDBJ databases">
        <title>Methanogenic archaea and the global carbon cycle.</title>
        <authorList>
            <person name="Henriksen J.R."/>
            <person name="Luke J."/>
            <person name="Reinhart S."/>
            <person name="Benedict M.N."/>
            <person name="Youngblut N.D."/>
            <person name="Metcalf M.E."/>
            <person name="Whitaker R.J."/>
            <person name="Metcalf W.W."/>
        </authorList>
    </citation>
    <scope>NUCLEOTIDE SEQUENCE [LARGE SCALE GENOMIC DNA]</scope>
    <source>
        <strain evidence="4 5">HB-1</strain>
    </source>
</reference>
<evidence type="ECO:0000313" key="4">
    <source>
        <dbReference type="EMBL" id="AKB77893.1"/>
    </source>
</evidence>
<dbReference type="NCBIfam" id="TIGR03804">
    <property type="entry name" value="para_beta_helix"/>
    <property type="match status" value="2"/>
</dbReference>
<dbReference type="InterPro" id="IPR006626">
    <property type="entry name" value="PbH1"/>
</dbReference>
<dbReference type="InterPro" id="IPR022441">
    <property type="entry name" value="Para_beta_helix_rpt-2"/>
</dbReference>
<dbReference type="PATRIC" id="fig|1434110.4.peg.1761"/>
<dbReference type="Pfam" id="PF18204">
    <property type="entry name" value="PGF-CTERM"/>
    <property type="match status" value="1"/>
</dbReference>